<proteinExistence type="predicted"/>
<accession>A0A481Z645</accession>
<sequence length="145" mass="16790">MKQETDTNRSLHDVNCDIRKEREPFFISTVELSIPDQNVISKGMPPGHNDIWSLCKPASAVFENGIIIYLRKLDKLKILNIEFSLLLVNIMTDQYEIYENAKLADKEVNETDPKHNLLLFHYHKTDTRSYFTVSGFGPLYKENAV</sequence>
<organism evidence="1">
    <name type="scientific">Pithovirus LCPAC202</name>
    <dbReference type="NCBI Taxonomy" id="2506592"/>
    <lineage>
        <taxon>Viruses</taxon>
        <taxon>Pithoviruses</taxon>
    </lineage>
</organism>
<reference evidence="1" key="1">
    <citation type="journal article" date="2019" name="MBio">
        <title>Virus Genomes from Deep Sea Sediments Expand the Ocean Megavirome and Support Independent Origins of Viral Gigantism.</title>
        <authorList>
            <person name="Backstrom D."/>
            <person name="Yutin N."/>
            <person name="Jorgensen S.L."/>
            <person name="Dharamshi J."/>
            <person name="Homa F."/>
            <person name="Zaremba-Niedwiedzka K."/>
            <person name="Spang A."/>
            <person name="Wolf Y.I."/>
            <person name="Koonin E.V."/>
            <person name="Ettema T.J."/>
        </authorList>
    </citation>
    <scope>NUCLEOTIDE SEQUENCE</scope>
</reference>
<protein>
    <submittedName>
        <fullName evidence="1">Uncharacterized protein</fullName>
    </submittedName>
</protein>
<name>A0A481Z645_9VIRU</name>
<evidence type="ECO:0000313" key="1">
    <source>
        <dbReference type="EMBL" id="QBK91353.1"/>
    </source>
</evidence>
<dbReference type="EMBL" id="MK500530">
    <property type="protein sequence ID" value="QBK91353.1"/>
    <property type="molecule type" value="Genomic_DNA"/>
</dbReference>
<gene>
    <name evidence="1" type="ORF">LCPAC202_03270</name>
</gene>